<dbReference type="AlphaFoldDB" id="A0A4S8MUF4"/>
<dbReference type="EMBL" id="ML179040">
    <property type="protein sequence ID" value="THV06870.1"/>
    <property type="molecule type" value="Genomic_DNA"/>
</dbReference>
<evidence type="ECO:0000313" key="2">
    <source>
        <dbReference type="Proteomes" id="UP000297245"/>
    </source>
</evidence>
<gene>
    <name evidence="1" type="ORF">K435DRAFT_788983</name>
</gene>
<dbReference type="Proteomes" id="UP000297245">
    <property type="component" value="Unassembled WGS sequence"/>
</dbReference>
<sequence length="149" mass="16863">MFYLRRLDQYSSMTGIQSVLNLRMPITPRRVPIIPTPNGVLYSQSASAQSSSDRKVRLDAPTVSASVGQKIRKKMSQPLSVTFGSESGESPVELPITDNKQMVKYDALIYGPEYVAPRGYWNNKFREQFINQDIGRPVLIFYDVTRGEL</sequence>
<name>A0A4S8MUF4_DENBC</name>
<organism evidence="1 2">
    <name type="scientific">Dendrothele bispora (strain CBS 962.96)</name>
    <dbReference type="NCBI Taxonomy" id="1314807"/>
    <lineage>
        <taxon>Eukaryota</taxon>
        <taxon>Fungi</taxon>
        <taxon>Dikarya</taxon>
        <taxon>Basidiomycota</taxon>
        <taxon>Agaricomycotina</taxon>
        <taxon>Agaricomycetes</taxon>
        <taxon>Agaricomycetidae</taxon>
        <taxon>Agaricales</taxon>
        <taxon>Agaricales incertae sedis</taxon>
        <taxon>Dendrothele</taxon>
    </lineage>
</organism>
<evidence type="ECO:0000313" key="1">
    <source>
        <dbReference type="EMBL" id="THV06870.1"/>
    </source>
</evidence>
<reference evidence="1 2" key="1">
    <citation type="journal article" date="2019" name="Nat. Ecol. Evol.">
        <title>Megaphylogeny resolves global patterns of mushroom evolution.</title>
        <authorList>
            <person name="Varga T."/>
            <person name="Krizsan K."/>
            <person name="Foldi C."/>
            <person name="Dima B."/>
            <person name="Sanchez-Garcia M."/>
            <person name="Sanchez-Ramirez S."/>
            <person name="Szollosi G.J."/>
            <person name="Szarkandi J.G."/>
            <person name="Papp V."/>
            <person name="Albert L."/>
            <person name="Andreopoulos W."/>
            <person name="Angelini C."/>
            <person name="Antonin V."/>
            <person name="Barry K.W."/>
            <person name="Bougher N.L."/>
            <person name="Buchanan P."/>
            <person name="Buyck B."/>
            <person name="Bense V."/>
            <person name="Catcheside P."/>
            <person name="Chovatia M."/>
            <person name="Cooper J."/>
            <person name="Damon W."/>
            <person name="Desjardin D."/>
            <person name="Finy P."/>
            <person name="Geml J."/>
            <person name="Haridas S."/>
            <person name="Hughes K."/>
            <person name="Justo A."/>
            <person name="Karasinski D."/>
            <person name="Kautmanova I."/>
            <person name="Kiss B."/>
            <person name="Kocsube S."/>
            <person name="Kotiranta H."/>
            <person name="LaButti K.M."/>
            <person name="Lechner B.E."/>
            <person name="Liimatainen K."/>
            <person name="Lipzen A."/>
            <person name="Lukacs Z."/>
            <person name="Mihaltcheva S."/>
            <person name="Morgado L.N."/>
            <person name="Niskanen T."/>
            <person name="Noordeloos M.E."/>
            <person name="Ohm R.A."/>
            <person name="Ortiz-Santana B."/>
            <person name="Ovrebo C."/>
            <person name="Racz N."/>
            <person name="Riley R."/>
            <person name="Savchenko A."/>
            <person name="Shiryaev A."/>
            <person name="Soop K."/>
            <person name="Spirin V."/>
            <person name="Szebenyi C."/>
            <person name="Tomsovsky M."/>
            <person name="Tulloss R.E."/>
            <person name="Uehling J."/>
            <person name="Grigoriev I.V."/>
            <person name="Vagvolgyi C."/>
            <person name="Papp T."/>
            <person name="Martin F.M."/>
            <person name="Miettinen O."/>
            <person name="Hibbett D.S."/>
            <person name="Nagy L.G."/>
        </authorList>
    </citation>
    <scope>NUCLEOTIDE SEQUENCE [LARGE SCALE GENOMIC DNA]</scope>
    <source>
        <strain evidence="1 2">CBS 962.96</strain>
    </source>
</reference>
<keyword evidence="2" id="KW-1185">Reference proteome</keyword>
<protein>
    <submittedName>
        <fullName evidence="1">Uncharacterized protein</fullName>
    </submittedName>
</protein>
<accession>A0A4S8MUF4</accession>
<proteinExistence type="predicted"/>